<feature type="signal peptide" evidence="17">
    <location>
        <begin position="1"/>
        <end position="20"/>
    </location>
</feature>
<evidence type="ECO:0000256" key="4">
    <source>
        <dbReference type="ARBA" id="ARBA00022448"/>
    </source>
</evidence>
<dbReference type="PANTHER" id="PTHR32361:SF9">
    <property type="entry name" value="FERRIC REDUCTASE TRANSMEMBRANE COMPONENT 3-RELATED"/>
    <property type="match status" value="1"/>
</dbReference>
<keyword evidence="13" id="KW-0406">Ion transport</keyword>
<evidence type="ECO:0000256" key="13">
    <source>
        <dbReference type="ARBA" id="ARBA00023065"/>
    </source>
</evidence>
<dbReference type="PANTHER" id="PTHR32361">
    <property type="entry name" value="FERRIC/CUPRIC REDUCTASE TRANSMEMBRANE COMPONENT"/>
    <property type="match status" value="1"/>
</dbReference>
<keyword evidence="4" id="KW-0813">Transport</keyword>
<dbReference type="PROSITE" id="PS51384">
    <property type="entry name" value="FAD_FR"/>
    <property type="match status" value="1"/>
</dbReference>
<keyword evidence="7 16" id="KW-0812">Transmembrane</keyword>
<keyword evidence="11" id="KW-0560">Oxidoreductase</keyword>
<evidence type="ECO:0000256" key="6">
    <source>
        <dbReference type="ARBA" id="ARBA00022630"/>
    </source>
</evidence>
<feature type="transmembrane region" description="Helical" evidence="16">
    <location>
        <begin position="233"/>
        <end position="253"/>
    </location>
</feature>
<keyword evidence="10 16" id="KW-1133">Transmembrane helix</keyword>
<dbReference type="GO" id="GO:0005886">
    <property type="term" value="C:plasma membrane"/>
    <property type="evidence" value="ECO:0007669"/>
    <property type="project" value="TreeGrafter"/>
</dbReference>
<evidence type="ECO:0000256" key="9">
    <source>
        <dbReference type="ARBA" id="ARBA00022982"/>
    </source>
</evidence>
<feature type="transmembrane region" description="Helical" evidence="16">
    <location>
        <begin position="373"/>
        <end position="391"/>
    </location>
</feature>
<evidence type="ECO:0000313" key="19">
    <source>
        <dbReference type="EMBL" id="KAG7663950.1"/>
    </source>
</evidence>
<protein>
    <recommendedName>
        <fullName evidence="18">FAD-binding FR-type domain-containing protein</fullName>
    </recommendedName>
</protein>
<dbReference type="GO" id="GO:0015677">
    <property type="term" value="P:copper ion import"/>
    <property type="evidence" value="ECO:0007669"/>
    <property type="project" value="TreeGrafter"/>
</dbReference>
<dbReference type="EMBL" id="JAGSYN010000112">
    <property type="protein sequence ID" value="KAG7663950.1"/>
    <property type="molecule type" value="Genomic_DNA"/>
</dbReference>
<evidence type="ECO:0000256" key="7">
    <source>
        <dbReference type="ARBA" id="ARBA00022692"/>
    </source>
</evidence>
<keyword evidence="17" id="KW-0732">Signal</keyword>
<dbReference type="FunFam" id="3.40.50.80:FF:000046">
    <property type="entry name" value="Probable ferric reductase transmembrane component"/>
    <property type="match status" value="1"/>
</dbReference>
<evidence type="ECO:0000313" key="20">
    <source>
        <dbReference type="Proteomes" id="UP000694255"/>
    </source>
</evidence>
<dbReference type="SFLD" id="SFLDG01168">
    <property type="entry name" value="Ferric_reductase_subgroup_(FRE"/>
    <property type="match status" value="1"/>
</dbReference>
<evidence type="ECO:0000256" key="3">
    <source>
        <dbReference type="ARBA" id="ARBA00006278"/>
    </source>
</evidence>
<dbReference type="InterPro" id="IPR013130">
    <property type="entry name" value="Fe3_Rdtase_TM_dom"/>
</dbReference>
<feature type="transmembrane region" description="Helical" evidence="16">
    <location>
        <begin position="314"/>
        <end position="332"/>
    </location>
</feature>
<evidence type="ECO:0000256" key="16">
    <source>
        <dbReference type="SAM" id="Phobius"/>
    </source>
</evidence>
<dbReference type="InterPro" id="IPR013112">
    <property type="entry name" value="FAD-bd_8"/>
</dbReference>
<keyword evidence="14 16" id="KW-0472">Membrane</keyword>
<dbReference type="CDD" id="cd06186">
    <property type="entry name" value="NOX_Duox_like_FAD_NADP"/>
    <property type="match status" value="1"/>
</dbReference>
<evidence type="ECO:0000256" key="10">
    <source>
        <dbReference type="ARBA" id="ARBA00022989"/>
    </source>
</evidence>
<keyword evidence="9" id="KW-0249">Electron transport</keyword>
<evidence type="ECO:0000256" key="8">
    <source>
        <dbReference type="ARBA" id="ARBA00022827"/>
    </source>
</evidence>
<keyword evidence="12" id="KW-0408">Iron</keyword>
<evidence type="ECO:0000256" key="11">
    <source>
        <dbReference type="ARBA" id="ARBA00023002"/>
    </source>
</evidence>
<feature type="transmembrane region" description="Helical" evidence="16">
    <location>
        <begin position="163"/>
        <end position="183"/>
    </location>
</feature>
<keyword evidence="5" id="KW-0410">Iron transport</keyword>
<accession>A0A8J5UXY2</accession>
<name>A0A8J5UXY2_9ASCO</name>
<dbReference type="Pfam" id="PF01794">
    <property type="entry name" value="Ferric_reduct"/>
    <property type="match status" value="1"/>
</dbReference>
<proteinExistence type="inferred from homology"/>
<dbReference type="GO" id="GO:0006879">
    <property type="term" value="P:intracellular iron ion homeostasis"/>
    <property type="evidence" value="ECO:0007669"/>
    <property type="project" value="TreeGrafter"/>
</dbReference>
<evidence type="ECO:0000259" key="18">
    <source>
        <dbReference type="PROSITE" id="PS51384"/>
    </source>
</evidence>
<dbReference type="GeneID" id="73469312"/>
<evidence type="ECO:0000256" key="5">
    <source>
        <dbReference type="ARBA" id="ARBA00022496"/>
    </source>
</evidence>
<evidence type="ECO:0000256" key="2">
    <source>
        <dbReference type="ARBA" id="ARBA00004141"/>
    </source>
</evidence>
<dbReference type="InterPro" id="IPR017927">
    <property type="entry name" value="FAD-bd_FR_type"/>
</dbReference>
<keyword evidence="20" id="KW-1185">Reference proteome</keyword>
<evidence type="ECO:0000256" key="12">
    <source>
        <dbReference type="ARBA" id="ARBA00023004"/>
    </source>
</evidence>
<feature type="domain" description="FAD-binding FR-type" evidence="18">
    <location>
        <begin position="407"/>
        <end position="526"/>
    </location>
</feature>
<dbReference type="Pfam" id="PF08030">
    <property type="entry name" value="NAD_binding_6"/>
    <property type="match status" value="1"/>
</dbReference>
<dbReference type="OrthoDB" id="167398at2759"/>
<dbReference type="InterPro" id="IPR051410">
    <property type="entry name" value="Ferric/Cupric_Reductase"/>
</dbReference>
<dbReference type="Pfam" id="PF08022">
    <property type="entry name" value="FAD_binding_8"/>
    <property type="match status" value="1"/>
</dbReference>
<dbReference type="Proteomes" id="UP000694255">
    <property type="component" value="Unassembled WGS sequence"/>
</dbReference>
<dbReference type="GO" id="GO:0006826">
    <property type="term" value="P:iron ion transport"/>
    <property type="evidence" value="ECO:0007669"/>
    <property type="project" value="UniProtKB-KW"/>
</dbReference>
<keyword evidence="6" id="KW-0285">Flavoprotein</keyword>
<dbReference type="AlphaFoldDB" id="A0A8J5UXY2"/>
<reference evidence="19 20" key="1">
    <citation type="journal article" date="2021" name="DNA Res.">
        <title>Genome analysis of Candida subhashii reveals its hybrid nature and dual mitochondrial genome conformations.</title>
        <authorList>
            <person name="Mixao V."/>
            <person name="Hegedusova E."/>
            <person name="Saus E."/>
            <person name="Pryszcz L.P."/>
            <person name="Cillingova A."/>
            <person name="Nosek J."/>
            <person name="Gabaldon T."/>
        </authorList>
    </citation>
    <scope>NUCLEOTIDE SEQUENCE [LARGE SCALE GENOMIC DNA]</scope>
    <source>
        <strain evidence="19 20">CBS 10753</strain>
    </source>
</reference>
<evidence type="ECO:0000256" key="1">
    <source>
        <dbReference type="ARBA" id="ARBA00001974"/>
    </source>
</evidence>
<dbReference type="GO" id="GO:0000293">
    <property type="term" value="F:ferric-chelate reductase activity"/>
    <property type="evidence" value="ECO:0007669"/>
    <property type="project" value="UniProtKB-ARBA"/>
</dbReference>
<feature type="transmembrane region" description="Helical" evidence="16">
    <location>
        <begin position="344"/>
        <end position="366"/>
    </location>
</feature>
<comment type="similarity">
    <text evidence="3">Belongs to the ferric reductase (FRE) family.</text>
</comment>
<feature type="transmembrane region" description="Helical" evidence="16">
    <location>
        <begin position="273"/>
        <end position="294"/>
    </location>
</feature>
<organism evidence="19 20">
    <name type="scientific">[Candida] subhashii</name>
    <dbReference type="NCBI Taxonomy" id="561895"/>
    <lineage>
        <taxon>Eukaryota</taxon>
        <taxon>Fungi</taxon>
        <taxon>Dikarya</taxon>
        <taxon>Ascomycota</taxon>
        <taxon>Saccharomycotina</taxon>
        <taxon>Pichiomycetes</taxon>
        <taxon>Debaryomycetaceae</taxon>
        <taxon>Spathaspora</taxon>
    </lineage>
</organism>
<keyword evidence="8" id="KW-0274">FAD</keyword>
<keyword evidence="15" id="KW-0325">Glycoprotein</keyword>
<comment type="subcellular location">
    <subcellularLocation>
        <location evidence="2">Membrane</location>
        <topology evidence="2">Multi-pass membrane protein</topology>
    </subcellularLocation>
</comment>
<comment type="caution">
    <text evidence="19">The sequence shown here is derived from an EMBL/GenBank/DDBJ whole genome shotgun (WGS) entry which is preliminary data.</text>
</comment>
<dbReference type="InterPro" id="IPR013121">
    <property type="entry name" value="Fe_red_NAD-bd_6"/>
</dbReference>
<evidence type="ECO:0000256" key="17">
    <source>
        <dbReference type="SAM" id="SignalP"/>
    </source>
</evidence>
<evidence type="ECO:0000256" key="14">
    <source>
        <dbReference type="ARBA" id="ARBA00023136"/>
    </source>
</evidence>
<evidence type="ECO:0000256" key="15">
    <source>
        <dbReference type="ARBA" id="ARBA00023180"/>
    </source>
</evidence>
<dbReference type="RefSeq" id="XP_049264182.1">
    <property type="nucleotide sequence ID" value="XM_049406270.1"/>
</dbReference>
<dbReference type="SFLD" id="SFLDS00052">
    <property type="entry name" value="Ferric_Reductase_Domain"/>
    <property type="match status" value="1"/>
</dbReference>
<sequence>MLSSLISSIAFFLIAVSAHGGGGEYVHYGGGIPVYACNLQINREVSFCPKPFNYSCLCTNENALATYAGCLAYKNRISEAALHQMGEFCENGNVELEHDWIDSALERFNKYAKSAREIEGFNRSIPINVPFILNETSMNRFNDAYSIFLGNYDDSLFYGTSTLMYWLLIIVIGAITNWTKFLFPGFTKKLTNPVINFWRKHVSMPAAFGRKKSEEQGFWKIFDWLLPSRFESIVIFLFYVFVVVIHCINITAIDQDPVFLTKYDAELRYVSDRTGIVATIMMPLTILFAGRNNFLQWISGYNYTAFMAYHRHTARIMFVLVVIHAVGFSILLGERYAADMKEEYLIWGTVATVAGGIILVQAMLFFRRRWYEIFLLIHIAMAVLWVVGTWIHVEELGYIWFVYPSVAVWALDRAVRIGRLVAFGFPTSDVILLADETIKVVVPKPSYWKSIPGGHAFIHFLKPTYFWQSHPFTFTESVEEKNNIVLYVKVKGGITHSLYQLLTKAPGKAIKMKVAIEGPYGEPTAARTADTAVFVAGGNGIPGIYSEVLDIALRAGQNSNKVLKLVWVVREYRSLFWFYEQLVSLKNVNIETTIYVTKPNNLVCVEEFRSRFASSDISSEDTSEKNSSREKLDTCDDQEKERILELVKSELSHIQFKEGRPNIEELVRDEVNHSAGSIGFVTCGHPIMVDELRYYCAQNISNPNKNRVDFYEQLQVWA</sequence>
<feature type="chain" id="PRO_5035189092" description="FAD-binding FR-type domain-containing protein" evidence="17">
    <location>
        <begin position="21"/>
        <end position="718"/>
    </location>
</feature>
<comment type="cofactor">
    <cofactor evidence="1">
        <name>FAD</name>
        <dbReference type="ChEBI" id="CHEBI:57692"/>
    </cofactor>
</comment>
<gene>
    <name evidence="19" type="ORF">J8A68_002511</name>
</gene>